<evidence type="ECO:0000313" key="13">
    <source>
        <dbReference type="EMBL" id="CAF99979.1"/>
    </source>
</evidence>
<evidence type="ECO:0000256" key="4">
    <source>
        <dbReference type="ARBA" id="ARBA00022833"/>
    </source>
</evidence>
<dbReference type="Gene3D" id="3.30.50.10">
    <property type="entry name" value="Erythroid Transcription Factor GATA-1, subunit A"/>
    <property type="match status" value="1"/>
</dbReference>
<evidence type="ECO:0000259" key="12">
    <source>
        <dbReference type="PROSITE" id="PS51030"/>
    </source>
</evidence>
<dbReference type="OrthoDB" id="7634782at2759"/>
<feature type="compositionally biased region" description="Low complexity" evidence="11">
    <location>
        <begin position="64"/>
        <end position="78"/>
    </location>
</feature>
<dbReference type="InterPro" id="IPR035500">
    <property type="entry name" value="NHR-like_dom_sf"/>
</dbReference>
<dbReference type="Pfam" id="PF00105">
    <property type="entry name" value="zf-C4"/>
    <property type="match status" value="1"/>
</dbReference>
<dbReference type="SUPFAM" id="SSF57716">
    <property type="entry name" value="Glucocorticoid receptor-like (DNA-binding domain)"/>
    <property type="match status" value="1"/>
</dbReference>
<accession>Q4SHA3</accession>
<dbReference type="Gene3D" id="1.10.565.10">
    <property type="entry name" value="Retinoid X Receptor"/>
    <property type="match status" value="1"/>
</dbReference>
<dbReference type="GO" id="GO:0000978">
    <property type="term" value="F:RNA polymerase II cis-regulatory region sequence-specific DNA binding"/>
    <property type="evidence" value="ECO:0007669"/>
    <property type="project" value="TreeGrafter"/>
</dbReference>
<comment type="similarity">
    <text evidence="1">Belongs to the nuclear hormone receptor family. NR1 subfamily.</text>
</comment>
<dbReference type="GO" id="GO:0010887">
    <property type="term" value="P:negative regulation of cholesterol storage"/>
    <property type="evidence" value="ECO:0007669"/>
    <property type="project" value="TreeGrafter"/>
</dbReference>
<keyword evidence="10" id="KW-0539">Nucleus</keyword>
<gene>
    <name evidence="13" type="ORF">GSTENG00018259001</name>
</gene>
<keyword evidence="3" id="KW-0863">Zinc-finger</keyword>
<keyword evidence="7" id="KW-0010">Activator</keyword>
<feature type="region of interest" description="Disordered" evidence="11">
    <location>
        <begin position="349"/>
        <end position="388"/>
    </location>
</feature>
<dbReference type="InterPro" id="IPR001723">
    <property type="entry name" value="Nuclear_hrmn_rcpt"/>
</dbReference>
<dbReference type="FunFam" id="3.30.50.10:FF:000010">
    <property type="entry name" value="Peroxisome proliferator-activated receptor gamma"/>
    <property type="match status" value="1"/>
</dbReference>
<dbReference type="PROSITE" id="PS51030">
    <property type="entry name" value="NUCLEAR_REC_DBD_2"/>
    <property type="match status" value="1"/>
</dbReference>
<dbReference type="InterPro" id="IPR050234">
    <property type="entry name" value="Nuclear_hormone_rcpt_NR1"/>
</dbReference>
<dbReference type="PRINTS" id="PR00047">
    <property type="entry name" value="STROIDFINGER"/>
</dbReference>
<dbReference type="GO" id="GO:0045923">
    <property type="term" value="P:positive regulation of fatty acid metabolic process"/>
    <property type="evidence" value="ECO:0007669"/>
    <property type="project" value="TreeGrafter"/>
</dbReference>
<organism evidence="13">
    <name type="scientific">Tetraodon nigroviridis</name>
    <name type="common">Spotted green pufferfish</name>
    <name type="synonym">Chelonodon nigroviridis</name>
    <dbReference type="NCBI Taxonomy" id="99883"/>
    <lineage>
        <taxon>Eukaryota</taxon>
        <taxon>Metazoa</taxon>
        <taxon>Chordata</taxon>
        <taxon>Craniata</taxon>
        <taxon>Vertebrata</taxon>
        <taxon>Euteleostomi</taxon>
        <taxon>Actinopterygii</taxon>
        <taxon>Neopterygii</taxon>
        <taxon>Teleostei</taxon>
        <taxon>Neoteleostei</taxon>
        <taxon>Acanthomorphata</taxon>
        <taxon>Eupercaria</taxon>
        <taxon>Tetraodontiformes</taxon>
        <taxon>Tetradontoidea</taxon>
        <taxon>Tetraodontidae</taxon>
        <taxon>Tetraodon</taxon>
    </lineage>
</organism>
<dbReference type="GO" id="GO:0006631">
    <property type="term" value="P:fatty acid metabolic process"/>
    <property type="evidence" value="ECO:0007669"/>
    <property type="project" value="TreeGrafter"/>
</dbReference>
<name>Q4SHA3_TETNG</name>
<evidence type="ECO:0000256" key="5">
    <source>
        <dbReference type="ARBA" id="ARBA00023015"/>
    </source>
</evidence>
<dbReference type="GO" id="GO:0009755">
    <property type="term" value="P:hormone-mediated signaling pathway"/>
    <property type="evidence" value="ECO:0007669"/>
    <property type="project" value="TreeGrafter"/>
</dbReference>
<proteinExistence type="inferred from homology"/>
<protein>
    <submittedName>
        <fullName evidence="13">(spotted green pufferfish) hypothetical protein</fullName>
    </submittedName>
</protein>
<evidence type="ECO:0000256" key="1">
    <source>
        <dbReference type="ARBA" id="ARBA00008092"/>
    </source>
</evidence>
<dbReference type="KEGG" id="tng:GSTEN00018259G001"/>
<dbReference type="GO" id="GO:0001227">
    <property type="term" value="F:DNA-binding transcription repressor activity, RNA polymerase II-specific"/>
    <property type="evidence" value="ECO:0007669"/>
    <property type="project" value="TreeGrafter"/>
</dbReference>
<keyword evidence="4" id="KW-0862">Zinc</keyword>
<reference evidence="13" key="1">
    <citation type="journal article" date="2004" name="Nature">
        <title>Genome duplication in the teleost fish Tetraodon nigroviridis reveals the early vertebrate proto-karyotype.</title>
        <authorList>
            <person name="Jaillon O."/>
            <person name="Aury J.-M."/>
            <person name="Brunet F."/>
            <person name="Petit J.-L."/>
            <person name="Stange-Thomann N."/>
            <person name="Mauceli E."/>
            <person name="Bouneau L."/>
            <person name="Fischer C."/>
            <person name="Ozouf-Costaz C."/>
            <person name="Bernot A."/>
            <person name="Nicaud S."/>
            <person name="Jaffe D."/>
            <person name="Fisher S."/>
            <person name="Lutfalla G."/>
            <person name="Dossat C."/>
            <person name="Segurens B."/>
            <person name="Dasilva C."/>
            <person name="Salanoubat M."/>
            <person name="Levy M."/>
            <person name="Boudet N."/>
            <person name="Castellano S."/>
            <person name="Anthouard V."/>
            <person name="Jubin C."/>
            <person name="Castelli V."/>
            <person name="Katinka M."/>
            <person name="Vacherie B."/>
            <person name="Biemont C."/>
            <person name="Skalli Z."/>
            <person name="Cattolico L."/>
            <person name="Poulain J."/>
            <person name="De Berardinis V."/>
            <person name="Cruaud C."/>
            <person name="Duprat S."/>
            <person name="Brottier P."/>
            <person name="Coutanceau J.-P."/>
            <person name="Gouzy J."/>
            <person name="Parra G."/>
            <person name="Lardier G."/>
            <person name="Chapple C."/>
            <person name="McKernan K.J."/>
            <person name="McEwan P."/>
            <person name="Bosak S."/>
            <person name="Kellis M."/>
            <person name="Volff J.-N."/>
            <person name="Guigo R."/>
            <person name="Zody M.C."/>
            <person name="Mesirov J."/>
            <person name="Lindblad-Toh K."/>
            <person name="Birren B."/>
            <person name="Nusbaum C."/>
            <person name="Kahn D."/>
            <person name="Robinson-Rechavi M."/>
            <person name="Laudet V."/>
            <person name="Schachter V."/>
            <person name="Quetier F."/>
            <person name="Saurin W."/>
            <person name="Scarpelli C."/>
            <person name="Wincker P."/>
            <person name="Lander E.S."/>
            <person name="Weissenbach J."/>
            <person name="Roest Crollius H."/>
        </authorList>
    </citation>
    <scope>NUCLEOTIDE SEQUENCE [LARGE SCALE GENOMIC DNA]</scope>
</reference>
<sequence length="500" mass="53767">MAGDDFSPPSPLGDSLLDNPLCGDLMDDLREISQTLGDGSLGFDFPEYESTEAEGPGTLDTLTPDSSPPAGALAAAPASDESLPALNLECRVCSDKASGFHYGVHACEGCKGFFRRTIRLKLEYDKCENNCKIQKKNRNKCQYCRFHKCLSVGMSHNAIRFGRMPQAEKLKLKAENKMVEKETASPMPADHRVLIRQIHDAYMKNFNMNKAKARLILTGKTSKPPFIIHNMETFQRAEKTLAAHMVGDQSEGSLDLGAAVPGLGCGLLRQKEAEARLFHCCQSTSVETVTELTEFAKAVPGFQDLDLNDQVSEEAELHGQPVSVCLTLTSSPPHPGDPAEVRRLRSPFHAPGVLHEQRRGAGGPGRRLRHSRVPQESPAPFQRHDGTQIPVRHTLQLSGAGRQRLVLVCGCHHLLRRPARPGGRAFGGAAAGKHRSSAATPPVDQPPQRQLLVPQAAAEAGGPAGAGHRARSAGGGDQENGGHVAAPAAAGDLQRHVLTV</sequence>
<evidence type="ECO:0000256" key="11">
    <source>
        <dbReference type="SAM" id="MobiDB-lite"/>
    </source>
</evidence>
<comment type="caution">
    <text evidence="13">The sequence shown here is derived from an EMBL/GenBank/DDBJ whole genome shotgun (WGS) entry which is preliminary data.</text>
</comment>
<evidence type="ECO:0000256" key="10">
    <source>
        <dbReference type="ARBA" id="ARBA00023242"/>
    </source>
</evidence>
<keyword evidence="2" id="KW-0479">Metal-binding</keyword>
<keyword evidence="9" id="KW-0675">Receptor</keyword>
<dbReference type="InterPro" id="IPR013088">
    <property type="entry name" value="Znf_NHR/GATA"/>
</dbReference>
<evidence type="ECO:0000256" key="2">
    <source>
        <dbReference type="ARBA" id="ARBA00022723"/>
    </source>
</evidence>
<evidence type="ECO:0000256" key="6">
    <source>
        <dbReference type="ARBA" id="ARBA00023125"/>
    </source>
</evidence>
<dbReference type="InterPro" id="IPR001628">
    <property type="entry name" value="Znf_hrmn_rcpt"/>
</dbReference>
<keyword evidence="5" id="KW-0805">Transcription regulation</keyword>
<evidence type="ECO:0000256" key="8">
    <source>
        <dbReference type="ARBA" id="ARBA00023163"/>
    </source>
</evidence>
<feature type="region of interest" description="Disordered" evidence="11">
    <location>
        <begin position="418"/>
        <end position="500"/>
    </location>
</feature>
<evidence type="ECO:0000256" key="7">
    <source>
        <dbReference type="ARBA" id="ARBA00023159"/>
    </source>
</evidence>
<dbReference type="GO" id="GO:0050728">
    <property type="term" value="P:negative regulation of inflammatory response"/>
    <property type="evidence" value="ECO:0007669"/>
    <property type="project" value="TreeGrafter"/>
</dbReference>
<evidence type="ECO:0000256" key="3">
    <source>
        <dbReference type="ARBA" id="ARBA00022771"/>
    </source>
</evidence>
<dbReference type="GO" id="GO:0008270">
    <property type="term" value="F:zinc ion binding"/>
    <property type="evidence" value="ECO:0007669"/>
    <property type="project" value="UniProtKB-KW"/>
</dbReference>
<keyword evidence="6" id="KW-0238">DNA-binding</keyword>
<keyword evidence="8" id="KW-0804">Transcription</keyword>
<dbReference type="PANTHER" id="PTHR24082:SF197">
    <property type="entry name" value="PEROXISOME PROLIFERATOR-ACTIVATED RECEPTOR ALPHA"/>
    <property type="match status" value="1"/>
</dbReference>
<evidence type="ECO:0000256" key="9">
    <source>
        <dbReference type="ARBA" id="ARBA00023170"/>
    </source>
</evidence>
<dbReference type="AlphaFoldDB" id="Q4SHA3"/>
<dbReference type="SUPFAM" id="SSF48508">
    <property type="entry name" value="Nuclear receptor ligand-binding domain"/>
    <property type="match status" value="1"/>
</dbReference>
<dbReference type="PRINTS" id="PR00398">
    <property type="entry name" value="STRDHORMONER"/>
</dbReference>
<dbReference type="PANTHER" id="PTHR24082">
    <property type="entry name" value="NUCLEAR HORMONE RECEPTOR"/>
    <property type="match status" value="1"/>
</dbReference>
<dbReference type="GO" id="GO:0004879">
    <property type="term" value="F:nuclear receptor activity"/>
    <property type="evidence" value="ECO:0007669"/>
    <property type="project" value="TreeGrafter"/>
</dbReference>
<dbReference type="SMART" id="SM00399">
    <property type="entry name" value="ZnF_C4"/>
    <property type="match status" value="1"/>
</dbReference>
<feature type="region of interest" description="Disordered" evidence="11">
    <location>
        <begin position="37"/>
        <end position="78"/>
    </location>
</feature>
<dbReference type="CDD" id="cd06965">
    <property type="entry name" value="NR_DBD_Ppar"/>
    <property type="match status" value="1"/>
</dbReference>
<dbReference type="PROSITE" id="PS00031">
    <property type="entry name" value="NUCLEAR_REC_DBD_1"/>
    <property type="match status" value="1"/>
</dbReference>
<dbReference type="GO" id="GO:0045944">
    <property type="term" value="P:positive regulation of transcription by RNA polymerase II"/>
    <property type="evidence" value="ECO:0007669"/>
    <property type="project" value="TreeGrafter"/>
</dbReference>
<feature type="domain" description="Nuclear receptor" evidence="12">
    <location>
        <begin position="87"/>
        <end position="161"/>
    </location>
</feature>
<dbReference type="EMBL" id="CAAE01014584">
    <property type="protein sequence ID" value="CAF99979.1"/>
    <property type="molecule type" value="Genomic_DNA"/>
</dbReference>
<reference evidence="13" key="2">
    <citation type="submission" date="2004-02" db="EMBL/GenBank/DDBJ databases">
        <authorList>
            <consortium name="Genoscope"/>
            <consortium name="Whitehead Institute Centre for Genome Research"/>
        </authorList>
    </citation>
    <scope>NUCLEOTIDE SEQUENCE</scope>
</reference>
<dbReference type="GO" id="GO:0030154">
    <property type="term" value="P:cell differentiation"/>
    <property type="evidence" value="ECO:0007669"/>
    <property type="project" value="TreeGrafter"/>
</dbReference>